<keyword evidence="2" id="KW-1185">Reference proteome</keyword>
<dbReference type="PANTHER" id="PTHR31252:SF11">
    <property type="entry name" value="DUF4419 DOMAIN-CONTAINING PROTEIN"/>
    <property type="match status" value="1"/>
</dbReference>
<dbReference type="EMBL" id="QGMG01001536">
    <property type="protein sequence ID" value="TVY47050.1"/>
    <property type="molecule type" value="Genomic_DNA"/>
</dbReference>
<dbReference type="AlphaFoldDB" id="A0A7D8UVC9"/>
<gene>
    <name evidence="1" type="primary">MIMI_L662</name>
    <name evidence="1" type="ORF">LCER1_G008391</name>
</gene>
<dbReference type="OrthoDB" id="9978173at2759"/>
<evidence type="ECO:0008006" key="3">
    <source>
        <dbReference type="Google" id="ProtNLM"/>
    </source>
</evidence>
<evidence type="ECO:0000313" key="2">
    <source>
        <dbReference type="Proteomes" id="UP000481288"/>
    </source>
</evidence>
<proteinExistence type="predicted"/>
<comment type="caution">
    <text evidence="1">The sequence shown here is derived from an EMBL/GenBank/DDBJ whole genome shotgun (WGS) entry which is preliminary data.</text>
</comment>
<accession>A0A7D8UVC9</accession>
<dbReference type="Pfam" id="PF14388">
    <property type="entry name" value="DUF4419"/>
    <property type="match status" value="1"/>
</dbReference>
<dbReference type="InterPro" id="IPR025533">
    <property type="entry name" value="DUF4419"/>
</dbReference>
<sequence length="428" mass="47903">MPAGPVTIYPASHGANEFKGWGIATNTSDLMENSCPEEFRKIKNNHILQSSFDNITAESSIFPSPNGFVNSAVTACSHHQHLQIRLEDVWLSILSQLNIYINAHAEELRDKFVAHDGQKNLDISEEEIDIRGQGGGRTRFRVDWGKFSYKMTQLIAENVKDPSLREWIIPSFTTTTELDRAVAAIMMMATMQNYFTYSCSILCGLPSVTLLGEKSDWEDLAKRAERLVTFGEQPKQWYTLLEPVLARFVTSFDTPEAEETNDFWQKIAHYSGGGSEPTYLSGWITAFCFWDGKGKSFYDLLYTIVDSTPILLLDAARYHRIETEHIPPGWASVPVLLDDNGVQTHCVLVAGHVAIKATSSGRNLDASGHGETTTGTGTGLDTISAVSGWWMYKTKSEAELKAEWRVEVKKWVATYRTHVKELTAAFRG</sequence>
<evidence type="ECO:0000313" key="1">
    <source>
        <dbReference type="EMBL" id="TVY47050.1"/>
    </source>
</evidence>
<name>A0A7D8UVC9_9HELO</name>
<organism evidence="1 2">
    <name type="scientific">Lachnellula cervina</name>
    <dbReference type="NCBI Taxonomy" id="1316786"/>
    <lineage>
        <taxon>Eukaryota</taxon>
        <taxon>Fungi</taxon>
        <taxon>Dikarya</taxon>
        <taxon>Ascomycota</taxon>
        <taxon>Pezizomycotina</taxon>
        <taxon>Leotiomycetes</taxon>
        <taxon>Helotiales</taxon>
        <taxon>Lachnaceae</taxon>
        <taxon>Lachnellula</taxon>
    </lineage>
</organism>
<dbReference type="Proteomes" id="UP000481288">
    <property type="component" value="Unassembled WGS sequence"/>
</dbReference>
<dbReference type="PANTHER" id="PTHR31252">
    <property type="entry name" value="DUF4419 DOMAIN-CONTAINING PROTEIN"/>
    <property type="match status" value="1"/>
</dbReference>
<protein>
    <recommendedName>
        <fullName evidence="3">DUF4419 domain-containing protein</fullName>
    </recommendedName>
</protein>
<reference evidence="1 2" key="1">
    <citation type="submission" date="2018-05" db="EMBL/GenBank/DDBJ databases">
        <title>Whole genome sequencing for identification of molecular markers to develop diagnostic detection tools for the regulated plant pathogen Lachnellula willkommii.</title>
        <authorList>
            <person name="Giroux E."/>
            <person name="Bilodeau G."/>
        </authorList>
    </citation>
    <scope>NUCLEOTIDE SEQUENCE [LARGE SCALE GENOMIC DNA]</scope>
    <source>
        <strain evidence="1 2">CBS 625.97</strain>
    </source>
</reference>